<evidence type="ECO:0000313" key="7">
    <source>
        <dbReference type="EMBL" id="GGE31864.1"/>
    </source>
</evidence>
<feature type="transmembrane region" description="Helical" evidence="6">
    <location>
        <begin position="85"/>
        <end position="104"/>
    </location>
</feature>
<feature type="transmembrane region" description="Helical" evidence="6">
    <location>
        <begin position="53"/>
        <end position="73"/>
    </location>
</feature>
<feature type="transmembrane region" description="Helical" evidence="6">
    <location>
        <begin position="147"/>
        <end position="168"/>
    </location>
</feature>
<accession>A0A917A6U9</accession>
<keyword evidence="4 6" id="KW-1133">Transmembrane helix</keyword>
<dbReference type="RefSeq" id="WP_068993709.1">
    <property type="nucleotide sequence ID" value="NZ_BMJN01000017.1"/>
</dbReference>
<dbReference type="OrthoDB" id="9762947at2"/>
<feature type="transmembrane region" description="Helical" evidence="6">
    <location>
        <begin position="21"/>
        <end position="47"/>
    </location>
</feature>
<dbReference type="PANTHER" id="PTHR43243">
    <property type="entry name" value="INNER MEMBRANE TRANSPORTER YGJI-RELATED"/>
    <property type="match status" value="1"/>
</dbReference>
<comment type="subcellular location">
    <subcellularLocation>
        <location evidence="1">Membrane</location>
        <topology evidence="1">Multi-pass membrane protein</topology>
    </subcellularLocation>
</comment>
<evidence type="ECO:0000256" key="6">
    <source>
        <dbReference type="SAM" id="Phobius"/>
    </source>
</evidence>
<feature type="transmembrane region" description="Helical" evidence="6">
    <location>
        <begin position="219"/>
        <end position="236"/>
    </location>
</feature>
<keyword evidence="2" id="KW-0813">Transport</keyword>
<evidence type="ECO:0000256" key="3">
    <source>
        <dbReference type="ARBA" id="ARBA00022692"/>
    </source>
</evidence>
<dbReference type="EMBL" id="BMJN01000017">
    <property type="protein sequence ID" value="GGE31864.1"/>
    <property type="molecule type" value="Genomic_DNA"/>
</dbReference>
<feature type="transmembrane region" description="Helical" evidence="6">
    <location>
        <begin position="355"/>
        <end position="372"/>
    </location>
</feature>
<sequence>MHIFRKKDVSQDRTDMKRHLKIYDLIVLGIGAMVGTGIFTITGIGAAQYAGPALIISIIISALCVSISALFFAEFASRIPATGGAYSYLYAVLGEFPAWLAGWLTMMEFMTAVSGVASGWAAYLKGLLGNFGVSLPTALNGTFNPQAGTYVDLLPIVVVALVTGVVLLNSKAALRFNSVLVLFKFSALALFIIAGFFFIKPENWSDFAPFGFGQIYGGKTGIMAGASIMFFAFLGFESISMAVDEVKDPQKNIPKGIVLSLSIVTILYALVTLVLTGIVHYSQLNVPDAVAFALRSAGLDWAANYISVVAVLTLITVCISMSYALSRMIYSVARDGLLPRSFEQLTKTSKVPKNATILVGVVSAICAGIFPLASIASFLNICTLAYLIMLAYAIIKLRKDQGEPKEGQFRTPLVPFLPILSIVICLSFMTQYSADTWIAFGLALIIGTLIYAFYGYQHSEVNRENQS</sequence>
<protein>
    <submittedName>
        <fullName evidence="7">Amino acid permease</fullName>
    </submittedName>
</protein>
<reference evidence="7" key="1">
    <citation type="journal article" date="2014" name="Int. J. Syst. Evol. Microbiol.">
        <title>Complete genome sequence of Corynebacterium casei LMG S-19264T (=DSM 44701T), isolated from a smear-ripened cheese.</title>
        <authorList>
            <consortium name="US DOE Joint Genome Institute (JGI-PGF)"/>
            <person name="Walter F."/>
            <person name="Albersmeier A."/>
            <person name="Kalinowski J."/>
            <person name="Ruckert C."/>
        </authorList>
    </citation>
    <scope>NUCLEOTIDE SEQUENCE</scope>
    <source>
        <strain evidence="7">CGMCC 1.15533</strain>
    </source>
</reference>
<evidence type="ECO:0000313" key="8">
    <source>
        <dbReference type="Proteomes" id="UP000660801"/>
    </source>
</evidence>
<feature type="transmembrane region" description="Helical" evidence="6">
    <location>
        <begin position="180"/>
        <end position="199"/>
    </location>
</feature>
<feature type="transmembrane region" description="Helical" evidence="6">
    <location>
        <begin position="378"/>
        <end position="397"/>
    </location>
</feature>
<feature type="transmembrane region" description="Helical" evidence="6">
    <location>
        <begin position="436"/>
        <end position="456"/>
    </location>
</feature>
<name>A0A917A6U9_9STRE</name>
<reference evidence="7" key="2">
    <citation type="submission" date="2020-09" db="EMBL/GenBank/DDBJ databases">
        <authorList>
            <person name="Sun Q."/>
            <person name="Zhou Y."/>
        </authorList>
    </citation>
    <scope>NUCLEOTIDE SEQUENCE</scope>
    <source>
        <strain evidence="7">CGMCC 1.15533</strain>
    </source>
</reference>
<proteinExistence type="predicted"/>
<dbReference type="PIRSF" id="PIRSF006060">
    <property type="entry name" value="AA_transporter"/>
    <property type="match status" value="1"/>
</dbReference>
<evidence type="ECO:0000256" key="1">
    <source>
        <dbReference type="ARBA" id="ARBA00004141"/>
    </source>
</evidence>
<dbReference type="Proteomes" id="UP000660801">
    <property type="component" value="Unassembled WGS sequence"/>
</dbReference>
<dbReference type="Gene3D" id="1.20.1740.10">
    <property type="entry name" value="Amino acid/polyamine transporter I"/>
    <property type="match status" value="1"/>
</dbReference>
<organism evidence="7 8">
    <name type="scientific">Streptococcus himalayensis</name>
    <dbReference type="NCBI Taxonomy" id="1888195"/>
    <lineage>
        <taxon>Bacteria</taxon>
        <taxon>Bacillati</taxon>
        <taxon>Bacillota</taxon>
        <taxon>Bacilli</taxon>
        <taxon>Lactobacillales</taxon>
        <taxon>Streptococcaceae</taxon>
        <taxon>Streptococcus</taxon>
    </lineage>
</organism>
<dbReference type="InterPro" id="IPR002293">
    <property type="entry name" value="AA/rel_permease1"/>
</dbReference>
<keyword evidence="3 6" id="KW-0812">Transmembrane</keyword>
<dbReference type="GO" id="GO:0016020">
    <property type="term" value="C:membrane"/>
    <property type="evidence" value="ECO:0007669"/>
    <property type="project" value="UniProtKB-SubCell"/>
</dbReference>
<keyword evidence="5 6" id="KW-0472">Membrane</keyword>
<dbReference type="PANTHER" id="PTHR43243:SF4">
    <property type="entry name" value="CATIONIC AMINO ACID TRANSPORTER 4"/>
    <property type="match status" value="1"/>
</dbReference>
<dbReference type="AlphaFoldDB" id="A0A917A6U9"/>
<comment type="caution">
    <text evidence="7">The sequence shown here is derived from an EMBL/GenBank/DDBJ whole genome shotgun (WGS) entry which is preliminary data.</text>
</comment>
<dbReference type="Pfam" id="PF13520">
    <property type="entry name" value="AA_permease_2"/>
    <property type="match status" value="1"/>
</dbReference>
<feature type="transmembrane region" description="Helical" evidence="6">
    <location>
        <begin position="409"/>
        <end position="430"/>
    </location>
</feature>
<evidence type="ECO:0000256" key="2">
    <source>
        <dbReference type="ARBA" id="ARBA00022448"/>
    </source>
</evidence>
<feature type="transmembrane region" description="Helical" evidence="6">
    <location>
        <begin position="257"/>
        <end position="281"/>
    </location>
</feature>
<keyword evidence="8" id="KW-1185">Reference proteome</keyword>
<evidence type="ECO:0000256" key="4">
    <source>
        <dbReference type="ARBA" id="ARBA00022989"/>
    </source>
</evidence>
<gene>
    <name evidence="7" type="ORF">GCM10011510_11470</name>
</gene>
<dbReference type="GO" id="GO:0015171">
    <property type="term" value="F:amino acid transmembrane transporter activity"/>
    <property type="evidence" value="ECO:0007669"/>
    <property type="project" value="TreeGrafter"/>
</dbReference>
<feature type="transmembrane region" description="Helical" evidence="6">
    <location>
        <begin position="301"/>
        <end position="325"/>
    </location>
</feature>
<evidence type="ECO:0000256" key="5">
    <source>
        <dbReference type="ARBA" id="ARBA00023136"/>
    </source>
</evidence>